<dbReference type="RefSeq" id="WP_100079486.1">
    <property type="nucleotide sequence ID" value="NZ_NQVN01000002.1"/>
</dbReference>
<evidence type="ECO:0000256" key="2">
    <source>
        <dbReference type="PROSITE-ProRule" id="PRU00335"/>
    </source>
</evidence>
<dbReference type="InterPro" id="IPR001647">
    <property type="entry name" value="HTH_TetR"/>
</dbReference>
<dbReference type="EMBL" id="NQVN01000002">
    <property type="protein sequence ID" value="PIP00149.1"/>
    <property type="molecule type" value="Genomic_DNA"/>
</dbReference>
<evidence type="ECO:0000256" key="1">
    <source>
        <dbReference type="ARBA" id="ARBA00023125"/>
    </source>
</evidence>
<feature type="DNA-binding region" description="H-T-H motif" evidence="2">
    <location>
        <begin position="44"/>
        <end position="63"/>
    </location>
</feature>
<dbReference type="PROSITE" id="PS50977">
    <property type="entry name" value="HTH_TETR_2"/>
    <property type="match status" value="1"/>
</dbReference>
<dbReference type="Pfam" id="PF14246">
    <property type="entry name" value="TetR_C_7"/>
    <property type="match status" value="1"/>
</dbReference>
<organism evidence="4 5">
    <name type="scientific">Pleomorphomonas carboxyditropha</name>
    <dbReference type="NCBI Taxonomy" id="2023338"/>
    <lineage>
        <taxon>Bacteria</taxon>
        <taxon>Pseudomonadati</taxon>
        <taxon>Pseudomonadota</taxon>
        <taxon>Alphaproteobacteria</taxon>
        <taxon>Hyphomicrobiales</taxon>
        <taxon>Pleomorphomonadaceae</taxon>
        <taxon>Pleomorphomonas</taxon>
    </lineage>
</organism>
<dbReference type="Proteomes" id="UP000231070">
    <property type="component" value="Unassembled WGS sequence"/>
</dbReference>
<name>A0A2G9WZJ2_9HYPH</name>
<dbReference type="PRINTS" id="PR00455">
    <property type="entry name" value="HTHTETR"/>
</dbReference>
<reference evidence="4 5" key="1">
    <citation type="submission" date="2017-08" db="EMBL/GenBank/DDBJ databases">
        <title>Pleomorphomonas carboxidotrophicus sp. nov., a new mesophilic hydrogenogenic carboxidotroph.</title>
        <authorList>
            <person name="Esquivel-Elizondo S."/>
            <person name="Krajmalnik-Brown R."/>
            <person name="Maldonado J."/>
        </authorList>
    </citation>
    <scope>NUCLEOTIDE SEQUENCE [LARGE SCALE GENOMIC DNA]</scope>
    <source>
        <strain evidence="4 5">SVCO-16</strain>
    </source>
</reference>
<dbReference type="InterPro" id="IPR050109">
    <property type="entry name" value="HTH-type_TetR-like_transc_reg"/>
</dbReference>
<accession>A0A2G9WZJ2</accession>
<dbReference type="InterPro" id="IPR039536">
    <property type="entry name" value="TetR_C_Proteobacteria"/>
</dbReference>
<dbReference type="PANTHER" id="PTHR30055:SF223">
    <property type="entry name" value="HTH-TYPE TRANSCRIPTIONAL REGULATOR UIDR"/>
    <property type="match status" value="1"/>
</dbReference>
<dbReference type="GO" id="GO:0016740">
    <property type="term" value="F:transferase activity"/>
    <property type="evidence" value="ECO:0007669"/>
    <property type="project" value="UniProtKB-KW"/>
</dbReference>
<dbReference type="Pfam" id="PF00440">
    <property type="entry name" value="TetR_N"/>
    <property type="match status" value="1"/>
</dbReference>
<evidence type="ECO:0000259" key="3">
    <source>
        <dbReference type="PROSITE" id="PS50977"/>
    </source>
</evidence>
<dbReference type="GO" id="GO:0000976">
    <property type="term" value="F:transcription cis-regulatory region binding"/>
    <property type="evidence" value="ECO:0007669"/>
    <property type="project" value="TreeGrafter"/>
</dbReference>
<dbReference type="SUPFAM" id="SSF46689">
    <property type="entry name" value="Homeodomain-like"/>
    <property type="match status" value="1"/>
</dbReference>
<dbReference type="AlphaFoldDB" id="A0A2G9WZJ2"/>
<gene>
    <name evidence="4" type="ORF">CJ014_05255</name>
</gene>
<dbReference type="Gene3D" id="1.10.357.10">
    <property type="entry name" value="Tetracycline Repressor, domain 2"/>
    <property type="match status" value="1"/>
</dbReference>
<feature type="domain" description="HTH tetR-type" evidence="3">
    <location>
        <begin position="21"/>
        <end position="81"/>
    </location>
</feature>
<evidence type="ECO:0000313" key="5">
    <source>
        <dbReference type="Proteomes" id="UP000231070"/>
    </source>
</evidence>
<keyword evidence="1 2" id="KW-0238">DNA-binding</keyword>
<keyword evidence="4" id="KW-0808">Transferase</keyword>
<sequence length="211" mass="24629">MDGDKKDVVRKRGRPKLVDDAARRQSILRAAHEAFVELGFSRTTTALVAARARVSKRDIYSLFATKTELFAAVVTEHRHLILDLPRPEGEDLPPLETLVRIFRLDIDEAAEFEREAILSLIVRESVQYPELSDYLYENEIIRSREELIDWLKAETLKGRMVIDDAMVCAGMLMDIVFGALLPRRRLRHRVDRRQRIEHIRKRLEIFLRGIR</sequence>
<protein>
    <submittedName>
        <fullName evidence="4">Crotonobetainyl-CoA--carnitine CoA-transferase</fullName>
    </submittedName>
</protein>
<proteinExistence type="predicted"/>
<dbReference type="PANTHER" id="PTHR30055">
    <property type="entry name" value="HTH-TYPE TRANSCRIPTIONAL REGULATOR RUTR"/>
    <property type="match status" value="1"/>
</dbReference>
<dbReference type="GO" id="GO:0003700">
    <property type="term" value="F:DNA-binding transcription factor activity"/>
    <property type="evidence" value="ECO:0007669"/>
    <property type="project" value="TreeGrafter"/>
</dbReference>
<keyword evidence="5" id="KW-1185">Reference proteome</keyword>
<comment type="caution">
    <text evidence="4">The sequence shown here is derived from an EMBL/GenBank/DDBJ whole genome shotgun (WGS) entry which is preliminary data.</text>
</comment>
<evidence type="ECO:0000313" key="4">
    <source>
        <dbReference type="EMBL" id="PIP00149.1"/>
    </source>
</evidence>
<dbReference type="InterPro" id="IPR009057">
    <property type="entry name" value="Homeodomain-like_sf"/>
</dbReference>
<dbReference type="OrthoDB" id="7584337at2"/>